<comment type="caution">
    <text evidence="2">The sequence shown here is derived from an EMBL/GenBank/DDBJ whole genome shotgun (WGS) entry which is preliminary data.</text>
</comment>
<accession>A0AAD5Z0H0</accession>
<dbReference type="Proteomes" id="UP001213000">
    <property type="component" value="Unassembled WGS sequence"/>
</dbReference>
<feature type="region of interest" description="Disordered" evidence="1">
    <location>
        <begin position="85"/>
        <end position="134"/>
    </location>
</feature>
<evidence type="ECO:0000313" key="2">
    <source>
        <dbReference type="EMBL" id="KAJ3576925.1"/>
    </source>
</evidence>
<gene>
    <name evidence="2" type="ORF">NP233_g87</name>
</gene>
<reference evidence="2" key="1">
    <citation type="submission" date="2022-07" db="EMBL/GenBank/DDBJ databases">
        <title>Genome Sequence of Leucocoprinus birnbaumii.</title>
        <authorList>
            <person name="Buettner E."/>
        </authorList>
    </citation>
    <scope>NUCLEOTIDE SEQUENCE</scope>
    <source>
        <strain evidence="2">VT141</strain>
    </source>
</reference>
<dbReference type="EMBL" id="JANIEX010000002">
    <property type="protein sequence ID" value="KAJ3576925.1"/>
    <property type="molecule type" value="Genomic_DNA"/>
</dbReference>
<keyword evidence="3" id="KW-1185">Reference proteome</keyword>
<dbReference type="AlphaFoldDB" id="A0AAD5Z0H0"/>
<dbReference type="Gene3D" id="3.60.130.30">
    <property type="match status" value="1"/>
</dbReference>
<organism evidence="2 3">
    <name type="scientific">Leucocoprinus birnbaumii</name>
    <dbReference type="NCBI Taxonomy" id="56174"/>
    <lineage>
        <taxon>Eukaryota</taxon>
        <taxon>Fungi</taxon>
        <taxon>Dikarya</taxon>
        <taxon>Basidiomycota</taxon>
        <taxon>Agaricomycotina</taxon>
        <taxon>Agaricomycetes</taxon>
        <taxon>Agaricomycetidae</taxon>
        <taxon>Agaricales</taxon>
        <taxon>Agaricineae</taxon>
        <taxon>Agaricaceae</taxon>
        <taxon>Leucocoprinus</taxon>
    </lineage>
</organism>
<feature type="compositionally biased region" description="Acidic residues" evidence="1">
    <location>
        <begin position="86"/>
        <end position="112"/>
    </location>
</feature>
<name>A0AAD5Z0H0_9AGAR</name>
<sequence>MRGRRTITRACLSAPEPELVIRWTRFSPSQASLRRQFFHLLSRSTCGLQPSSSLPMSQTVHPPVAVDERLFEELLKAAFEGNLSDTESEAGFQEEEPVSNEWGSESEFEEEESTYKSEPVLDGGKHIPRGAPSAEQRRASCQWRILRSFAAACGDFFLKQEGNHPQMQEIRMRTESPPANLATHGHTVRPKLRAKIISPQNVIPTNLDASRLPVLPGSYHAKPRVISPLDSELPELTLEALDAEPGWIGQTPPPILDCPNRVVGVLAGRPNNDTFLPACDRLYEAMSREASQVVFNEKDTDHPRDRFPATIRYHPGQGSKRPVMRSLHRYKEMIDRLVANEEFQNLADWHICELRFFKTAISAPELECIRALVGHRVYDRKLKLLTPASAYPAAAFNFGPDAHTGRHRDPKNRAYSWCVIQSLGKYNPATGSHLVLDDLCLVIEFPPGSVILIPLATFLHANVSICPGEAQAPISQFCPRSLLRFVDSGFIRQKSIKKKSRKFQREMEEIRHAQLQKGMSMYKPISELVGDCTAGAVSS</sequence>
<proteinExistence type="predicted"/>
<evidence type="ECO:0000313" key="3">
    <source>
        <dbReference type="Proteomes" id="UP001213000"/>
    </source>
</evidence>
<evidence type="ECO:0000256" key="1">
    <source>
        <dbReference type="SAM" id="MobiDB-lite"/>
    </source>
</evidence>
<protein>
    <submittedName>
        <fullName evidence="2">Uncharacterized protein</fullName>
    </submittedName>
</protein>